<dbReference type="InterPro" id="IPR000700">
    <property type="entry name" value="PAS-assoc_C"/>
</dbReference>
<accession>A0A1H2K0B0</accession>
<dbReference type="SUPFAM" id="SSF47384">
    <property type="entry name" value="Homodimeric domain of signal transducing histidine kinase"/>
    <property type="match status" value="1"/>
</dbReference>
<evidence type="ECO:0000256" key="8">
    <source>
        <dbReference type="ARBA" id="ARBA00022741"/>
    </source>
</evidence>
<dbReference type="SMART" id="SM00387">
    <property type="entry name" value="HATPase_c"/>
    <property type="match status" value="1"/>
</dbReference>
<dbReference type="CDD" id="cd00082">
    <property type="entry name" value="HisKA"/>
    <property type="match status" value="1"/>
</dbReference>
<dbReference type="Gene3D" id="3.30.565.10">
    <property type="entry name" value="Histidine kinase-like ATPase, C-terminal domain"/>
    <property type="match status" value="1"/>
</dbReference>
<dbReference type="CDD" id="cd00156">
    <property type="entry name" value="REC"/>
    <property type="match status" value="1"/>
</dbReference>
<keyword evidence="12" id="KW-0902">Two-component regulatory system</keyword>
<evidence type="ECO:0000256" key="13">
    <source>
        <dbReference type="ARBA" id="ARBA00023136"/>
    </source>
</evidence>
<evidence type="ECO:0000259" key="18">
    <source>
        <dbReference type="PROSITE" id="PS50112"/>
    </source>
</evidence>
<evidence type="ECO:0000256" key="14">
    <source>
        <dbReference type="PROSITE-ProRule" id="PRU00169"/>
    </source>
</evidence>
<dbReference type="SUPFAM" id="SSF103190">
    <property type="entry name" value="Sensory domain-like"/>
    <property type="match status" value="1"/>
</dbReference>
<feature type="domain" description="PAC" evidence="19">
    <location>
        <begin position="424"/>
        <end position="475"/>
    </location>
</feature>
<protein>
    <recommendedName>
        <fullName evidence="3">histidine kinase</fullName>
        <ecNumber evidence="3">2.7.13.3</ecNumber>
    </recommendedName>
</protein>
<evidence type="ECO:0000259" key="19">
    <source>
        <dbReference type="PROSITE" id="PS50113"/>
    </source>
</evidence>
<dbReference type="CDD" id="cd00130">
    <property type="entry name" value="PAS"/>
    <property type="match status" value="1"/>
</dbReference>
<keyword evidence="4" id="KW-1003">Cell membrane</keyword>
<comment type="subcellular location">
    <subcellularLocation>
        <location evidence="2">Cell membrane</location>
        <topology evidence="2">Multi-pass membrane protein</topology>
    </subcellularLocation>
</comment>
<dbReference type="SMART" id="SM00448">
    <property type="entry name" value="REC"/>
    <property type="match status" value="1"/>
</dbReference>
<dbReference type="InterPro" id="IPR033479">
    <property type="entry name" value="dCache_1"/>
</dbReference>
<dbReference type="PROSITE" id="PS50112">
    <property type="entry name" value="PAS"/>
    <property type="match status" value="1"/>
</dbReference>
<dbReference type="PRINTS" id="PR00344">
    <property type="entry name" value="BCTRLSENSOR"/>
</dbReference>
<dbReference type="PANTHER" id="PTHR43065">
    <property type="entry name" value="SENSOR HISTIDINE KINASE"/>
    <property type="match status" value="1"/>
</dbReference>
<dbReference type="SUPFAM" id="SSF55785">
    <property type="entry name" value="PYP-like sensor domain (PAS domain)"/>
    <property type="match status" value="1"/>
</dbReference>
<dbReference type="EC" id="2.7.13.3" evidence="3"/>
<evidence type="ECO:0000313" key="21">
    <source>
        <dbReference type="Proteomes" id="UP000199608"/>
    </source>
</evidence>
<dbReference type="Pfam" id="PF02518">
    <property type="entry name" value="HATPase_c"/>
    <property type="match status" value="1"/>
</dbReference>
<evidence type="ECO:0000256" key="10">
    <source>
        <dbReference type="ARBA" id="ARBA00022840"/>
    </source>
</evidence>
<dbReference type="PANTHER" id="PTHR43065:SF42">
    <property type="entry name" value="TWO-COMPONENT SENSOR PPRA"/>
    <property type="match status" value="1"/>
</dbReference>
<dbReference type="SUPFAM" id="SSF52172">
    <property type="entry name" value="CheY-like"/>
    <property type="match status" value="1"/>
</dbReference>
<dbReference type="GO" id="GO:0000155">
    <property type="term" value="F:phosphorelay sensor kinase activity"/>
    <property type="evidence" value="ECO:0007669"/>
    <property type="project" value="InterPro"/>
</dbReference>
<dbReference type="SUPFAM" id="SSF55874">
    <property type="entry name" value="ATPase domain of HSP90 chaperone/DNA topoisomerase II/histidine kinase"/>
    <property type="match status" value="1"/>
</dbReference>
<dbReference type="Proteomes" id="UP000199608">
    <property type="component" value="Unassembled WGS sequence"/>
</dbReference>
<dbReference type="InterPro" id="IPR000014">
    <property type="entry name" value="PAS"/>
</dbReference>
<dbReference type="InterPro" id="IPR036097">
    <property type="entry name" value="HisK_dim/P_sf"/>
</dbReference>
<dbReference type="InterPro" id="IPR011006">
    <property type="entry name" value="CheY-like_superfamily"/>
</dbReference>
<evidence type="ECO:0000256" key="5">
    <source>
        <dbReference type="ARBA" id="ARBA00022553"/>
    </source>
</evidence>
<dbReference type="SMART" id="SM00388">
    <property type="entry name" value="HisKA"/>
    <property type="match status" value="1"/>
</dbReference>
<evidence type="ECO:0000256" key="2">
    <source>
        <dbReference type="ARBA" id="ARBA00004651"/>
    </source>
</evidence>
<dbReference type="InterPro" id="IPR001789">
    <property type="entry name" value="Sig_transdc_resp-reg_receiver"/>
</dbReference>
<comment type="catalytic activity">
    <reaction evidence="1">
        <text>ATP + protein L-histidine = ADP + protein N-phospho-L-histidine.</text>
        <dbReference type="EC" id="2.7.13.3"/>
    </reaction>
</comment>
<dbReference type="InterPro" id="IPR003661">
    <property type="entry name" value="HisK_dim/P_dom"/>
</dbReference>
<dbReference type="PROSITE" id="PS50113">
    <property type="entry name" value="PAC"/>
    <property type="match status" value="1"/>
</dbReference>
<dbReference type="EMBL" id="FNLL01000018">
    <property type="protein sequence ID" value="SDU61911.1"/>
    <property type="molecule type" value="Genomic_DNA"/>
</dbReference>
<evidence type="ECO:0000256" key="4">
    <source>
        <dbReference type="ARBA" id="ARBA00022475"/>
    </source>
</evidence>
<feature type="domain" description="Response regulatory" evidence="17">
    <location>
        <begin position="740"/>
        <end position="856"/>
    </location>
</feature>
<keyword evidence="13 15" id="KW-0472">Membrane</keyword>
<dbReference type="PROSITE" id="PS50110">
    <property type="entry name" value="RESPONSE_REGULATORY"/>
    <property type="match status" value="1"/>
</dbReference>
<keyword evidence="8" id="KW-0547">Nucleotide-binding</keyword>
<dbReference type="NCBIfam" id="TIGR00229">
    <property type="entry name" value="sensory_box"/>
    <property type="match status" value="1"/>
</dbReference>
<feature type="modified residue" description="4-aspartylphosphate" evidence="14">
    <location>
        <position position="791"/>
    </location>
</feature>
<evidence type="ECO:0000313" key="20">
    <source>
        <dbReference type="EMBL" id="SDU61911.1"/>
    </source>
</evidence>
<feature type="transmembrane region" description="Helical" evidence="15">
    <location>
        <begin position="14"/>
        <end position="35"/>
    </location>
</feature>
<dbReference type="InterPro" id="IPR029151">
    <property type="entry name" value="Sensor-like_sf"/>
</dbReference>
<dbReference type="Gene3D" id="3.40.50.2300">
    <property type="match status" value="1"/>
</dbReference>
<dbReference type="InterPro" id="IPR003594">
    <property type="entry name" value="HATPase_dom"/>
</dbReference>
<dbReference type="Gene3D" id="3.30.450.20">
    <property type="entry name" value="PAS domain"/>
    <property type="match status" value="2"/>
</dbReference>
<dbReference type="PROSITE" id="PS50109">
    <property type="entry name" value="HIS_KIN"/>
    <property type="match status" value="1"/>
</dbReference>
<gene>
    <name evidence="20" type="ORF">SAMN04487931_11816</name>
</gene>
<keyword evidence="10" id="KW-0067">ATP-binding</keyword>
<evidence type="ECO:0000256" key="6">
    <source>
        <dbReference type="ARBA" id="ARBA00022679"/>
    </source>
</evidence>
<evidence type="ECO:0000256" key="3">
    <source>
        <dbReference type="ARBA" id="ARBA00012438"/>
    </source>
</evidence>
<dbReference type="InterPro" id="IPR005467">
    <property type="entry name" value="His_kinase_dom"/>
</dbReference>
<dbReference type="Pfam" id="PF00072">
    <property type="entry name" value="Response_reg"/>
    <property type="match status" value="1"/>
</dbReference>
<keyword evidence="7 15" id="KW-0812">Transmembrane</keyword>
<keyword evidence="21" id="KW-1185">Reference proteome</keyword>
<evidence type="ECO:0000259" key="17">
    <source>
        <dbReference type="PROSITE" id="PS50110"/>
    </source>
</evidence>
<dbReference type="CDD" id="cd18773">
    <property type="entry name" value="PDC1_HK_sensor"/>
    <property type="match status" value="1"/>
</dbReference>
<proteinExistence type="predicted"/>
<dbReference type="AlphaFoldDB" id="A0A1H2K0B0"/>
<keyword evidence="9" id="KW-0418">Kinase</keyword>
<keyword evidence="5 14" id="KW-0597">Phosphoprotein</keyword>
<evidence type="ECO:0000256" key="1">
    <source>
        <dbReference type="ARBA" id="ARBA00000085"/>
    </source>
</evidence>
<dbReference type="CDD" id="cd12912">
    <property type="entry name" value="PDC2_MCP_like"/>
    <property type="match status" value="1"/>
</dbReference>
<evidence type="ECO:0000256" key="11">
    <source>
        <dbReference type="ARBA" id="ARBA00022989"/>
    </source>
</evidence>
<evidence type="ECO:0000256" key="9">
    <source>
        <dbReference type="ARBA" id="ARBA00022777"/>
    </source>
</evidence>
<evidence type="ECO:0000256" key="7">
    <source>
        <dbReference type="ARBA" id="ARBA00022692"/>
    </source>
</evidence>
<evidence type="ECO:0000256" key="12">
    <source>
        <dbReference type="ARBA" id="ARBA00023012"/>
    </source>
</evidence>
<keyword evidence="11 15" id="KW-1133">Transmembrane helix</keyword>
<dbReference type="RefSeq" id="WP_092238092.1">
    <property type="nucleotide sequence ID" value="NZ_FNLL01000018.1"/>
</dbReference>
<feature type="domain" description="PAS" evidence="18">
    <location>
        <begin position="373"/>
        <end position="409"/>
    </location>
</feature>
<dbReference type="GO" id="GO:0005524">
    <property type="term" value="F:ATP binding"/>
    <property type="evidence" value="ECO:0007669"/>
    <property type="project" value="UniProtKB-KW"/>
</dbReference>
<dbReference type="GO" id="GO:0005886">
    <property type="term" value="C:plasma membrane"/>
    <property type="evidence" value="ECO:0007669"/>
    <property type="project" value="UniProtKB-SubCell"/>
</dbReference>
<dbReference type="InterPro" id="IPR035965">
    <property type="entry name" value="PAS-like_dom_sf"/>
</dbReference>
<dbReference type="Pfam" id="PF13426">
    <property type="entry name" value="PAS_9"/>
    <property type="match status" value="1"/>
</dbReference>
<evidence type="ECO:0000259" key="16">
    <source>
        <dbReference type="PROSITE" id="PS50109"/>
    </source>
</evidence>
<reference evidence="21" key="1">
    <citation type="submission" date="2016-10" db="EMBL/GenBank/DDBJ databases">
        <authorList>
            <person name="Varghese N."/>
            <person name="Submissions S."/>
        </authorList>
    </citation>
    <scope>NUCLEOTIDE SEQUENCE [LARGE SCALE GENOMIC DNA]</scope>
    <source>
        <strain evidence="21">DSM 3384</strain>
    </source>
</reference>
<dbReference type="Pfam" id="PF00512">
    <property type="entry name" value="HisKA"/>
    <property type="match status" value="1"/>
</dbReference>
<feature type="domain" description="Histidine kinase" evidence="16">
    <location>
        <begin position="495"/>
        <end position="719"/>
    </location>
</feature>
<keyword evidence="6" id="KW-0808">Transferase</keyword>
<evidence type="ECO:0000256" key="15">
    <source>
        <dbReference type="SAM" id="Phobius"/>
    </source>
</evidence>
<dbReference type="Pfam" id="PF02743">
    <property type="entry name" value="dCache_1"/>
    <property type="match status" value="1"/>
</dbReference>
<dbReference type="InterPro" id="IPR036890">
    <property type="entry name" value="HATPase_C_sf"/>
</dbReference>
<dbReference type="SMART" id="SM00091">
    <property type="entry name" value="PAS"/>
    <property type="match status" value="1"/>
</dbReference>
<sequence length="860" mass="97615">MKIRKTKMKLSSKLFLLFITLTIISVIIIAVYINLNSRRELRSMAAGQFGIQQLMQTRLVASAIENYFDHFISNLYFMANANQILSSIPSQDTLFYKLYDKLQNVTSIRFVSINGILTFIYPSEGFRRELIGKNYGTKEFYKKTIATGKISISSLLYNEENKPRIRIAIPVFDNDQATPHIKGVLVGSFDPMNVLNSIINSIISDKTGYAWILDSKGNFLTHPVKEFEGKSSFGAREKKNPAFSYKKIETIQQKMIQGHEGTDTYTSGWHREQKGYIEKFVAYSPVKTADSNWSIAICSPMNALDEIIEETERYEHYTLFFIVFIFLTGGILLFKNSYQRYCSFEQSLKLNEQKLSAITQASPIGICLVKQRKIYWANETLHTMFGYEYDDLIGKNVRMFYQNDSSYLRIGKALYSDFSELKPSQLTSQCIKKDGTIFHCSLRSCPLNSSDLSEGFIVVVGDITERVAVEQENNRLKDHIIRTQRMEAIGILASGIAHDFNNILFPITGYVEILLLDTAENSDTHEYLMNILKASNRAKELINQILSFSRKTEKETNPVLVQPIIKETLKFLKKTIPTTINIVQQIDMNCRPIMADSTQIHQVIMNLCTNAYQAMEDRGGTLTVKLFESEIKEDDLNNLLDLKPGRYLELLISDTGIGMKKNIALKIFEPYFTTKKSGKGTGLGLAVAHGIVKKAGGDIKVISKPEKGTCFHIYMPLIDSNTEKASLPDIKNNCIKGTGHILLVDDEEQIVAMEQKFLKRLGYDTTACTSSIKALEIFKTNPNKFDLVITDLTMPEITGDKLVEEIKKRNPDVPVIICTGFKRTYTKEWMDSINVQELLIKPVKMKDLSTLISKTINGNR</sequence>
<dbReference type="Gene3D" id="1.10.287.130">
    <property type="match status" value="1"/>
</dbReference>
<organism evidence="20 21">
    <name type="scientific">Desulfobacula phenolica</name>
    <dbReference type="NCBI Taxonomy" id="90732"/>
    <lineage>
        <taxon>Bacteria</taxon>
        <taxon>Pseudomonadati</taxon>
        <taxon>Thermodesulfobacteriota</taxon>
        <taxon>Desulfobacteria</taxon>
        <taxon>Desulfobacterales</taxon>
        <taxon>Desulfobacteraceae</taxon>
        <taxon>Desulfobacula</taxon>
    </lineage>
</organism>
<name>A0A1H2K0B0_9BACT</name>
<dbReference type="InterPro" id="IPR004358">
    <property type="entry name" value="Sig_transdc_His_kin-like_C"/>
</dbReference>